<dbReference type="EC" id="2.7.13.3" evidence="3"/>
<dbReference type="PANTHER" id="PTHR45436:SF4">
    <property type="entry name" value="SENSOR PROTEIN PHOQ"/>
    <property type="match status" value="1"/>
</dbReference>
<dbReference type="InterPro" id="IPR003661">
    <property type="entry name" value="HisK_dim/P_dom"/>
</dbReference>
<evidence type="ECO:0000259" key="13">
    <source>
        <dbReference type="PROSITE" id="PS50885"/>
    </source>
</evidence>
<evidence type="ECO:0000256" key="6">
    <source>
        <dbReference type="ARBA" id="ARBA00022692"/>
    </source>
</evidence>
<organism evidence="14 15">
    <name type="scientific">Parahaliea aestuarii</name>
    <dbReference type="NCBI Taxonomy" id="1852021"/>
    <lineage>
        <taxon>Bacteria</taxon>
        <taxon>Pseudomonadati</taxon>
        <taxon>Pseudomonadota</taxon>
        <taxon>Gammaproteobacteria</taxon>
        <taxon>Cellvibrionales</taxon>
        <taxon>Halieaceae</taxon>
        <taxon>Parahaliea</taxon>
    </lineage>
</organism>
<evidence type="ECO:0000256" key="9">
    <source>
        <dbReference type="ARBA" id="ARBA00023012"/>
    </source>
</evidence>
<gene>
    <name evidence="14" type="ORF">FVW59_17520</name>
</gene>
<dbReference type="Gene3D" id="1.10.287.130">
    <property type="match status" value="1"/>
</dbReference>
<keyword evidence="9" id="KW-0902">Two-component regulatory system</keyword>
<dbReference type="GO" id="GO:0000155">
    <property type="term" value="F:phosphorelay sensor kinase activity"/>
    <property type="evidence" value="ECO:0007669"/>
    <property type="project" value="InterPro"/>
</dbReference>
<keyword evidence="6 11" id="KW-0812">Transmembrane</keyword>
<feature type="transmembrane region" description="Helical" evidence="11">
    <location>
        <begin position="166"/>
        <end position="187"/>
    </location>
</feature>
<evidence type="ECO:0000256" key="7">
    <source>
        <dbReference type="ARBA" id="ARBA00022777"/>
    </source>
</evidence>
<feature type="domain" description="HAMP" evidence="13">
    <location>
        <begin position="186"/>
        <end position="237"/>
    </location>
</feature>
<accession>A0A5C8ZP28</accession>
<keyword evidence="8 11" id="KW-1133">Transmembrane helix</keyword>
<keyword evidence="7" id="KW-0418">Kinase</keyword>
<comment type="subcellular location">
    <subcellularLocation>
        <location evidence="2">Membrane</location>
    </subcellularLocation>
</comment>
<keyword evidence="5" id="KW-0808">Transferase</keyword>
<reference evidence="14 15" key="1">
    <citation type="submission" date="2019-08" db="EMBL/GenBank/DDBJ databases">
        <title>Parahaliea maris sp. nov., isolated from the surface seawater.</title>
        <authorList>
            <person name="Liu Y."/>
        </authorList>
    </citation>
    <scope>NUCLEOTIDE SEQUENCE [LARGE SCALE GENOMIC DNA]</scope>
    <source>
        <strain evidence="14 15">S2-26</strain>
    </source>
</reference>
<dbReference type="AlphaFoldDB" id="A0A5C8ZP28"/>
<dbReference type="Proteomes" id="UP000321933">
    <property type="component" value="Unassembled WGS sequence"/>
</dbReference>
<evidence type="ECO:0000313" key="15">
    <source>
        <dbReference type="Proteomes" id="UP000321933"/>
    </source>
</evidence>
<comment type="caution">
    <text evidence="14">The sequence shown here is derived from an EMBL/GenBank/DDBJ whole genome shotgun (WGS) entry which is preliminary data.</text>
</comment>
<evidence type="ECO:0000313" key="14">
    <source>
        <dbReference type="EMBL" id="TXS89317.1"/>
    </source>
</evidence>
<dbReference type="PANTHER" id="PTHR45436">
    <property type="entry name" value="SENSOR HISTIDINE KINASE YKOH"/>
    <property type="match status" value="1"/>
</dbReference>
<dbReference type="InterPro" id="IPR004358">
    <property type="entry name" value="Sig_transdc_His_kin-like_C"/>
</dbReference>
<dbReference type="CDD" id="cd00082">
    <property type="entry name" value="HisKA"/>
    <property type="match status" value="1"/>
</dbReference>
<keyword evidence="15" id="KW-1185">Reference proteome</keyword>
<dbReference type="InterPro" id="IPR003594">
    <property type="entry name" value="HATPase_dom"/>
</dbReference>
<feature type="domain" description="Histidine kinase" evidence="12">
    <location>
        <begin position="245"/>
        <end position="441"/>
    </location>
</feature>
<dbReference type="OrthoDB" id="9809567at2"/>
<dbReference type="Gene3D" id="3.30.565.10">
    <property type="entry name" value="Histidine kinase-like ATPase, C-terminal domain"/>
    <property type="match status" value="1"/>
</dbReference>
<dbReference type="PRINTS" id="PR00344">
    <property type="entry name" value="BCTRLSENSOR"/>
</dbReference>
<dbReference type="InterPro" id="IPR003660">
    <property type="entry name" value="HAMP_dom"/>
</dbReference>
<evidence type="ECO:0000256" key="3">
    <source>
        <dbReference type="ARBA" id="ARBA00012438"/>
    </source>
</evidence>
<evidence type="ECO:0000256" key="4">
    <source>
        <dbReference type="ARBA" id="ARBA00022553"/>
    </source>
</evidence>
<dbReference type="InterPro" id="IPR036890">
    <property type="entry name" value="HATPase_C_sf"/>
</dbReference>
<protein>
    <recommendedName>
        <fullName evidence="3">histidine kinase</fullName>
        <ecNumber evidence="3">2.7.13.3</ecNumber>
    </recommendedName>
</protein>
<dbReference type="GO" id="GO:0005886">
    <property type="term" value="C:plasma membrane"/>
    <property type="evidence" value="ECO:0007669"/>
    <property type="project" value="TreeGrafter"/>
</dbReference>
<comment type="catalytic activity">
    <reaction evidence="1">
        <text>ATP + protein L-histidine = ADP + protein N-phospho-L-histidine.</text>
        <dbReference type="EC" id="2.7.13.3"/>
    </reaction>
</comment>
<dbReference type="Pfam" id="PF02518">
    <property type="entry name" value="HATPase_c"/>
    <property type="match status" value="1"/>
</dbReference>
<dbReference type="EMBL" id="VRYZ01000009">
    <property type="protein sequence ID" value="TXS89317.1"/>
    <property type="molecule type" value="Genomic_DNA"/>
</dbReference>
<dbReference type="GO" id="GO:0005524">
    <property type="term" value="F:ATP binding"/>
    <property type="evidence" value="ECO:0007669"/>
    <property type="project" value="UniProtKB-KW"/>
</dbReference>
<dbReference type="RefSeq" id="WP_148065679.1">
    <property type="nucleotide sequence ID" value="NZ_VRYZ01000009.1"/>
</dbReference>
<dbReference type="InterPro" id="IPR036097">
    <property type="entry name" value="HisK_dim/P_sf"/>
</dbReference>
<sequence length="441" mass="47873">MSASLHSLSARILLASLLLVLLFLGSSGLYLERSHRVSIEAAQAERLQLQVMTLLAQADYDSRLQMPTEMLEPRLNQASSGLYARVSGAGNQVLWQSHSALTLAAPWDGAPLAPGERRFGRNGDLYRLDYQVIWQTDSGRDIPLRFSVLESSAAVDADLATYRRHLWFWLGGSTLLFALTLPAVLYWSLGPLRRLAADVAAIEAGRSERLEGPYPAEVRPLTTNLNRLLQGEQQRRQRARDTLADLAHSLKTPLAVVASADPAQPAFPALVREQAQRMQDIVDYQLQRGIGGGQALLHSVPVTELAERLCASLAKVYAERGPTFEIVAEGAPQFRGDERDLLEMLGNLVDNACKHGAGAVRILARQQAGELEIAVEDNGPGIAPALRDTVRHRGIRADTQAPGQGIGLAVAGDIAASYDGELRIGDSQLLEGARISLHFPA</sequence>
<dbReference type="PROSITE" id="PS50885">
    <property type="entry name" value="HAMP"/>
    <property type="match status" value="1"/>
</dbReference>
<dbReference type="SUPFAM" id="SSF55874">
    <property type="entry name" value="ATPase domain of HSP90 chaperone/DNA topoisomerase II/histidine kinase"/>
    <property type="match status" value="1"/>
</dbReference>
<evidence type="ECO:0000256" key="11">
    <source>
        <dbReference type="SAM" id="Phobius"/>
    </source>
</evidence>
<evidence type="ECO:0000256" key="2">
    <source>
        <dbReference type="ARBA" id="ARBA00004370"/>
    </source>
</evidence>
<evidence type="ECO:0000256" key="5">
    <source>
        <dbReference type="ARBA" id="ARBA00022679"/>
    </source>
</evidence>
<evidence type="ECO:0000256" key="10">
    <source>
        <dbReference type="ARBA" id="ARBA00023136"/>
    </source>
</evidence>
<dbReference type="InterPro" id="IPR050428">
    <property type="entry name" value="TCS_sensor_his_kinase"/>
</dbReference>
<dbReference type="InterPro" id="IPR005467">
    <property type="entry name" value="His_kinase_dom"/>
</dbReference>
<dbReference type="SMART" id="SM00387">
    <property type="entry name" value="HATPase_c"/>
    <property type="match status" value="1"/>
</dbReference>
<proteinExistence type="predicted"/>
<dbReference type="SUPFAM" id="SSF47384">
    <property type="entry name" value="Homodimeric domain of signal transducing histidine kinase"/>
    <property type="match status" value="1"/>
</dbReference>
<keyword evidence="4" id="KW-0597">Phosphoprotein</keyword>
<evidence type="ECO:0000259" key="12">
    <source>
        <dbReference type="PROSITE" id="PS50109"/>
    </source>
</evidence>
<evidence type="ECO:0000256" key="8">
    <source>
        <dbReference type="ARBA" id="ARBA00022989"/>
    </source>
</evidence>
<name>A0A5C8ZP28_9GAMM</name>
<dbReference type="PROSITE" id="PS50109">
    <property type="entry name" value="HIS_KIN"/>
    <property type="match status" value="1"/>
</dbReference>
<evidence type="ECO:0000256" key="1">
    <source>
        <dbReference type="ARBA" id="ARBA00000085"/>
    </source>
</evidence>
<keyword evidence="10 11" id="KW-0472">Membrane</keyword>